<dbReference type="Proteomes" id="UP000651452">
    <property type="component" value="Unassembled WGS sequence"/>
</dbReference>
<gene>
    <name evidence="3" type="ORF">EKO04_003989</name>
</gene>
<feature type="domain" description="Transcription elongation factor Eaf N-terminal" evidence="2">
    <location>
        <begin position="57"/>
        <end position="134"/>
    </location>
</feature>
<reference evidence="3" key="2">
    <citation type="submission" date="2020-09" db="EMBL/GenBank/DDBJ databases">
        <title>Reference genome assembly for Australian Ascochyta lentis isolate Al4.</title>
        <authorList>
            <person name="Lee R.C."/>
            <person name="Farfan-Caceres L.M."/>
            <person name="Debler J.W."/>
            <person name="Williams A.H."/>
            <person name="Henares B.M."/>
        </authorList>
    </citation>
    <scope>NUCLEOTIDE SEQUENCE</scope>
    <source>
        <strain evidence="3">Al4</strain>
    </source>
</reference>
<feature type="compositionally biased region" description="Acidic residues" evidence="1">
    <location>
        <begin position="337"/>
        <end position="353"/>
    </location>
</feature>
<feature type="compositionally biased region" description="Polar residues" evidence="1">
    <location>
        <begin position="65"/>
        <end position="85"/>
    </location>
</feature>
<keyword evidence="4" id="KW-1185">Reference proteome</keyword>
<feature type="compositionally biased region" description="Gly residues" evidence="1">
    <location>
        <begin position="474"/>
        <end position="487"/>
    </location>
</feature>
<feature type="compositionally biased region" description="Pro residues" evidence="1">
    <location>
        <begin position="363"/>
        <end position="372"/>
    </location>
</feature>
<dbReference type="OrthoDB" id="125903at2759"/>
<feature type="region of interest" description="Disordered" evidence="1">
    <location>
        <begin position="201"/>
        <end position="520"/>
    </location>
</feature>
<feature type="region of interest" description="Disordered" evidence="1">
    <location>
        <begin position="139"/>
        <end position="160"/>
    </location>
</feature>
<name>A0A8H7J8X4_9PLEO</name>
<reference evidence="3" key="1">
    <citation type="submission" date="2018-12" db="EMBL/GenBank/DDBJ databases">
        <authorList>
            <person name="Syme R.A."/>
            <person name="Farfan-Caceres L."/>
            <person name="Lichtenzveig J."/>
        </authorList>
    </citation>
    <scope>NUCLEOTIDE SEQUENCE</scope>
    <source>
        <strain evidence="3">Al4</strain>
    </source>
</reference>
<comment type="caution">
    <text evidence="3">The sequence shown here is derived from an EMBL/GenBank/DDBJ whole genome shotgun (WGS) entry which is preliminary data.</text>
</comment>
<proteinExistence type="predicted"/>
<dbReference type="EMBL" id="RZGK01000007">
    <property type="protein sequence ID" value="KAF9697668.1"/>
    <property type="molecule type" value="Genomic_DNA"/>
</dbReference>
<dbReference type="AlphaFoldDB" id="A0A8H7J8X4"/>
<feature type="compositionally biased region" description="Low complexity" evidence="1">
    <location>
        <begin position="243"/>
        <end position="262"/>
    </location>
</feature>
<protein>
    <recommendedName>
        <fullName evidence="2">Transcription elongation factor Eaf N-terminal domain-containing protein</fullName>
    </recommendedName>
</protein>
<feature type="region of interest" description="Disordered" evidence="1">
    <location>
        <begin position="45"/>
        <end position="85"/>
    </location>
</feature>
<organism evidence="3 4">
    <name type="scientific">Ascochyta lentis</name>
    <dbReference type="NCBI Taxonomy" id="205686"/>
    <lineage>
        <taxon>Eukaryota</taxon>
        <taxon>Fungi</taxon>
        <taxon>Dikarya</taxon>
        <taxon>Ascomycota</taxon>
        <taxon>Pezizomycotina</taxon>
        <taxon>Dothideomycetes</taxon>
        <taxon>Pleosporomycetidae</taxon>
        <taxon>Pleosporales</taxon>
        <taxon>Pleosporineae</taxon>
        <taxon>Didymellaceae</taxon>
        <taxon>Ascochyta</taxon>
    </lineage>
</organism>
<evidence type="ECO:0000259" key="2">
    <source>
        <dbReference type="Pfam" id="PF09816"/>
    </source>
</evidence>
<feature type="compositionally biased region" description="Polar residues" evidence="1">
    <location>
        <begin position="432"/>
        <end position="451"/>
    </location>
</feature>
<sequence length="520" mass="55043">MASPMVDGRVEPHRKATYTLHVSEQMRNEDREKGFSSVKCRHASLFNPTRSPLSPDNHKPALASGTRSSTLQPSTAGTYSLSLRDTNNRGDNDMFVFNGTRTAPTKSYVLLFDPTTQKATLDRLDSTYTFNLSTHNGADVSSQHTTIYPKKPHKDSVHDKDAAEDDLFGETQERGDEGIEPEQGNPYDFRHFLHAVKSKDAGEAGYASSPDARSTPAGSTPVLPARRAVEPQAKKRKAASVFAKKPAAKGSAKSGSSSKSAGVPTVNLERRASERPASTSTPTSTATGAAKAKANSSSKPPSSGPGPSSSKIKSAEFIASSDESDVDMDTATNNANDDMDMDMDMDIDAEGDADSTFASPQPHTHPPAPSPGHRPSDSASDSDMDHDSDNQDDDDNDDGDLEIEVPDARPPTHRLNSSHLNVNARGNHRARSPSNGPISLASAANSVQNTPRVVHGDIDFDADDAGSHDRAAGTGDGGAGHTGGGGSIAKADEVDEDDPLYMEMMEGLAGGESSEESEEE</sequence>
<feature type="compositionally biased region" description="Acidic residues" evidence="1">
    <location>
        <begin position="390"/>
        <end position="405"/>
    </location>
</feature>
<evidence type="ECO:0000256" key="1">
    <source>
        <dbReference type="SAM" id="MobiDB-lite"/>
    </source>
</evidence>
<evidence type="ECO:0000313" key="4">
    <source>
        <dbReference type="Proteomes" id="UP000651452"/>
    </source>
</evidence>
<dbReference type="InterPro" id="IPR019194">
    <property type="entry name" value="Tscrpt_elong_fac_Eaf_N"/>
</dbReference>
<accession>A0A8H7J8X4</accession>
<evidence type="ECO:0000313" key="3">
    <source>
        <dbReference type="EMBL" id="KAF9697668.1"/>
    </source>
</evidence>
<feature type="compositionally biased region" description="Low complexity" evidence="1">
    <location>
        <begin position="277"/>
        <end position="312"/>
    </location>
</feature>
<dbReference type="Pfam" id="PF09816">
    <property type="entry name" value="EAF"/>
    <property type="match status" value="1"/>
</dbReference>